<reference evidence="2" key="2">
    <citation type="submission" date="2015-01" db="EMBL/GenBank/DDBJ databases">
        <title>Evolutionary Origins and Diversification of the Mycorrhizal Mutualists.</title>
        <authorList>
            <consortium name="DOE Joint Genome Institute"/>
            <consortium name="Mycorrhizal Genomics Consortium"/>
            <person name="Kohler A."/>
            <person name="Kuo A."/>
            <person name="Nagy L.G."/>
            <person name="Floudas D."/>
            <person name="Copeland A."/>
            <person name="Barry K.W."/>
            <person name="Cichocki N."/>
            <person name="Veneault-Fourrey C."/>
            <person name="LaButti K."/>
            <person name="Lindquist E.A."/>
            <person name="Lipzen A."/>
            <person name="Lundell T."/>
            <person name="Morin E."/>
            <person name="Murat C."/>
            <person name="Riley R."/>
            <person name="Ohm R."/>
            <person name="Sun H."/>
            <person name="Tunlid A."/>
            <person name="Henrissat B."/>
            <person name="Grigoriev I.V."/>
            <person name="Hibbett D.S."/>
            <person name="Martin F."/>
        </authorList>
    </citation>
    <scope>NUCLEOTIDE SEQUENCE [LARGE SCALE GENOMIC DNA]</scope>
    <source>
        <strain evidence="2">Ve08.2h10</strain>
    </source>
</reference>
<organism evidence="1 2">
    <name type="scientific">Paxillus rubicundulus Ve08.2h10</name>
    <dbReference type="NCBI Taxonomy" id="930991"/>
    <lineage>
        <taxon>Eukaryota</taxon>
        <taxon>Fungi</taxon>
        <taxon>Dikarya</taxon>
        <taxon>Basidiomycota</taxon>
        <taxon>Agaricomycotina</taxon>
        <taxon>Agaricomycetes</taxon>
        <taxon>Agaricomycetidae</taxon>
        <taxon>Boletales</taxon>
        <taxon>Paxilineae</taxon>
        <taxon>Paxillaceae</taxon>
        <taxon>Paxillus</taxon>
    </lineage>
</organism>
<name>A0A0D0E3J0_9AGAM</name>
<protein>
    <submittedName>
        <fullName evidence="1">Uncharacterized protein</fullName>
    </submittedName>
</protein>
<dbReference type="InParanoid" id="A0A0D0E3J0"/>
<dbReference type="Proteomes" id="UP000054538">
    <property type="component" value="Unassembled WGS sequence"/>
</dbReference>
<gene>
    <name evidence="1" type="ORF">PAXRUDRAFT_798447</name>
</gene>
<dbReference type="HOGENOM" id="CLU_2644747_0_0_1"/>
<accession>A0A0D0E3J0</accession>
<feature type="non-terminal residue" evidence="1">
    <location>
        <position position="1"/>
    </location>
</feature>
<dbReference type="AlphaFoldDB" id="A0A0D0E3J0"/>
<sequence length="77" mass="8310">WSYSVGGLPTPTGVVYVTPSAPFISHHFRNHRASWLTCIRHIDDVVGATASLGRHSRGRGGQITDGTALLVMWARGP</sequence>
<proteinExistence type="predicted"/>
<keyword evidence="2" id="KW-1185">Reference proteome</keyword>
<evidence type="ECO:0000313" key="1">
    <source>
        <dbReference type="EMBL" id="KIK98781.1"/>
    </source>
</evidence>
<dbReference type="EMBL" id="KN824881">
    <property type="protein sequence ID" value="KIK98781.1"/>
    <property type="molecule type" value="Genomic_DNA"/>
</dbReference>
<evidence type="ECO:0000313" key="2">
    <source>
        <dbReference type="Proteomes" id="UP000054538"/>
    </source>
</evidence>
<reference evidence="1 2" key="1">
    <citation type="submission" date="2014-04" db="EMBL/GenBank/DDBJ databases">
        <authorList>
            <consortium name="DOE Joint Genome Institute"/>
            <person name="Kuo A."/>
            <person name="Kohler A."/>
            <person name="Jargeat P."/>
            <person name="Nagy L.G."/>
            <person name="Floudas D."/>
            <person name="Copeland A."/>
            <person name="Barry K.W."/>
            <person name="Cichocki N."/>
            <person name="Veneault-Fourrey C."/>
            <person name="LaButti K."/>
            <person name="Lindquist E.A."/>
            <person name="Lipzen A."/>
            <person name="Lundell T."/>
            <person name="Morin E."/>
            <person name="Murat C."/>
            <person name="Sun H."/>
            <person name="Tunlid A."/>
            <person name="Henrissat B."/>
            <person name="Grigoriev I.V."/>
            <person name="Hibbett D.S."/>
            <person name="Martin F."/>
            <person name="Nordberg H.P."/>
            <person name="Cantor M.N."/>
            <person name="Hua S.X."/>
        </authorList>
    </citation>
    <scope>NUCLEOTIDE SEQUENCE [LARGE SCALE GENOMIC DNA]</scope>
    <source>
        <strain evidence="1 2">Ve08.2h10</strain>
    </source>
</reference>